<organism evidence="1 2">
    <name type="scientific">Allacma fusca</name>
    <dbReference type="NCBI Taxonomy" id="39272"/>
    <lineage>
        <taxon>Eukaryota</taxon>
        <taxon>Metazoa</taxon>
        <taxon>Ecdysozoa</taxon>
        <taxon>Arthropoda</taxon>
        <taxon>Hexapoda</taxon>
        <taxon>Collembola</taxon>
        <taxon>Symphypleona</taxon>
        <taxon>Sminthuridae</taxon>
        <taxon>Allacma</taxon>
    </lineage>
</organism>
<evidence type="ECO:0000313" key="2">
    <source>
        <dbReference type="Proteomes" id="UP000708208"/>
    </source>
</evidence>
<gene>
    <name evidence="1" type="ORF">AFUS01_LOCUS14740</name>
</gene>
<accession>A0A8J2JWB2</accession>
<dbReference type="AlphaFoldDB" id="A0A8J2JWB2"/>
<sequence length="175" mass="19672">MKISQLSSSHTVLVMSSIMTEFLGFSHRAFFNGRFNSERVVTDADVAALPAGTQLQMDVMKFLYFKNIISVKMENTEIFTISRDEDTDFKIFFLRIMALFQPDNIALGFVWETDNICTLLFNPNRNSSRVRLNFVDESLTTLNFGGTPIADGNDVVCKHVDDTVVGNSRSGHLGE</sequence>
<evidence type="ECO:0000313" key="1">
    <source>
        <dbReference type="EMBL" id="CAG7725796.1"/>
    </source>
</evidence>
<proteinExistence type="predicted"/>
<protein>
    <submittedName>
        <fullName evidence="1">Uncharacterized protein</fullName>
    </submittedName>
</protein>
<reference evidence="1" key="1">
    <citation type="submission" date="2021-06" db="EMBL/GenBank/DDBJ databases">
        <authorList>
            <person name="Hodson N. C."/>
            <person name="Mongue J. A."/>
            <person name="Jaron S. K."/>
        </authorList>
    </citation>
    <scope>NUCLEOTIDE SEQUENCE</scope>
</reference>
<dbReference type="Proteomes" id="UP000708208">
    <property type="component" value="Unassembled WGS sequence"/>
</dbReference>
<name>A0A8J2JWB2_9HEXA</name>
<comment type="caution">
    <text evidence="1">The sequence shown here is derived from an EMBL/GenBank/DDBJ whole genome shotgun (WGS) entry which is preliminary data.</text>
</comment>
<keyword evidence="2" id="KW-1185">Reference proteome</keyword>
<dbReference type="EMBL" id="CAJVCH010126932">
    <property type="protein sequence ID" value="CAG7725796.1"/>
    <property type="molecule type" value="Genomic_DNA"/>
</dbReference>